<dbReference type="Gene3D" id="2.70.98.10">
    <property type="match status" value="1"/>
</dbReference>
<dbReference type="EMBL" id="DYZF01000049">
    <property type="protein sequence ID" value="HJE50769.1"/>
    <property type="molecule type" value="Genomic_DNA"/>
</dbReference>
<dbReference type="GO" id="GO:0016853">
    <property type="term" value="F:isomerase activity"/>
    <property type="evidence" value="ECO:0007669"/>
    <property type="project" value="InterPro"/>
</dbReference>
<dbReference type="PANTHER" id="PTHR11122:SF13">
    <property type="entry name" value="GLUCOSE-6-PHOSPHATE 1-EPIMERASE"/>
    <property type="match status" value="1"/>
</dbReference>
<reference evidence="1" key="1">
    <citation type="journal article" date="2021" name="PeerJ">
        <title>Extensive microbial diversity within the chicken gut microbiome revealed by metagenomics and culture.</title>
        <authorList>
            <person name="Gilroy R."/>
            <person name="Ravi A."/>
            <person name="Getino M."/>
            <person name="Pursley I."/>
            <person name="Horton D.L."/>
            <person name="Alikhan N.F."/>
            <person name="Baker D."/>
            <person name="Gharbi K."/>
            <person name="Hall N."/>
            <person name="Watson M."/>
            <person name="Adriaenssens E.M."/>
            <person name="Foster-Nyarko E."/>
            <person name="Jarju S."/>
            <person name="Secka A."/>
            <person name="Antonio M."/>
            <person name="Oren A."/>
            <person name="Chaudhuri R.R."/>
            <person name="La Ragione R."/>
            <person name="Hildebrand F."/>
            <person name="Pallen M.J."/>
        </authorList>
    </citation>
    <scope>NUCLEOTIDE SEQUENCE</scope>
    <source>
        <strain evidence="1">ChiGjej3B3-7470</strain>
    </source>
</reference>
<gene>
    <name evidence="1" type="ORF">K8V15_02105</name>
</gene>
<proteinExistence type="predicted"/>
<evidence type="ECO:0008006" key="3">
    <source>
        <dbReference type="Google" id="ProtNLM"/>
    </source>
</evidence>
<dbReference type="Proteomes" id="UP000712713">
    <property type="component" value="Unassembled WGS sequence"/>
</dbReference>
<sequence length="273" mass="29094">MWQTHQLSGPWGSGAISELGGCVLSWAPEDHGELLFVSRDAELTEGDMWHGGIPVCAPWFGQGTGEWAVPHGHGLVSRVPWRTESLTLGDDAARVTLAVDGAATAHLPGADRYPADLTYRLDVEMGEALNITLTIESPSHAVVVDHALHPYLKVRAREATVSGLDGVTFVDYAADARANSEHEPVEVGRYLDRVYAAAPPTTLADDVISLSLAGSGTSSTVVWNPGPDGAVGDEWGQFACVEYGNVQDHAVRIPAGRRHSMTLRISPADADDN</sequence>
<dbReference type="GO" id="GO:0005975">
    <property type="term" value="P:carbohydrate metabolic process"/>
    <property type="evidence" value="ECO:0007669"/>
    <property type="project" value="InterPro"/>
</dbReference>
<dbReference type="SUPFAM" id="SSF74650">
    <property type="entry name" value="Galactose mutarotase-like"/>
    <property type="match status" value="1"/>
</dbReference>
<comment type="caution">
    <text evidence="1">The sequence shown here is derived from an EMBL/GenBank/DDBJ whole genome shotgun (WGS) entry which is preliminary data.</text>
</comment>
<reference evidence="1" key="2">
    <citation type="submission" date="2021-09" db="EMBL/GenBank/DDBJ databases">
        <authorList>
            <person name="Gilroy R."/>
        </authorList>
    </citation>
    <scope>NUCLEOTIDE SEQUENCE</scope>
    <source>
        <strain evidence="1">ChiGjej3B3-7470</strain>
    </source>
</reference>
<organism evidence="1 2">
    <name type="scientific">Tessaracoccus flavescens</name>
    <dbReference type="NCBI Taxonomy" id="399497"/>
    <lineage>
        <taxon>Bacteria</taxon>
        <taxon>Bacillati</taxon>
        <taxon>Actinomycetota</taxon>
        <taxon>Actinomycetes</taxon>
        <taxon>Propionibacteriales</taxon>
        <taxon>Propionibacteriaceae</taxon>
        <taxon>Tessaracoccus</taxon>
    </lineage>
</organism>
<accession>A0A921END4</accession>
<dbReference type="InterPro" id="IPR011013">
    <property type="entry name" value="Gal_mutarotase_sf_dom"/>
</dbReference>
<name>A0A921END4_9ACTN</name>
<dbReference type="InterPro" id="IPR008183">
    <property type="entry name" value="Aldose_1/G6P_1-epimerase"/>
</dbReference>
<dbReference type="GO" id="GO:0030246">
    <property type="term" value="F:carbohydrate binding"/>
    <property type="evidence" value="ECO:0007669"/>
    <property type="project" value="InterPro"/>
</dbReference>
<dbReference type="AlphaFoldDB" id="A0A921END4"/>
<dbReference type="PANTHER" id="PTHR11122">
    <property type="entry name" value="APOSPORY-ASSOCIATED PROTEIN C-RELATED"/>
    <property type="match status" value="1"/>
</dbReference>
<dbReference type="Pfam" id="PF01263">
    <property type="entry name" value="Aldose_epim"/>
    <property type="match status" value="1"/>
</dbReference>
<evidence type="ECO:0000313" key="2">
    <source>
        <dbReference type="Proteomes" id="UP000712713"/>
    </source>
</evidence>
<dbReference type="InterPro" id="IPR014718">
    <property type="entry name" value="GH-type_carb-bd"/>
</dbReference>
<evidence type="ECO:0000313" key="1">
    <source>
        <dbReference type="EMBL" id="HJE50769.1"/>
    </source>
</evidence>
<protein>
    <recommendedName>
        <fullName evidence="3">Glucose-6-phosphate 1-epimerase</fullName>
    </recommendedName>
</protein>